<reference evidence="3 4" key="1">
    <citation type="submission" date="2005-03" db="EMBL/GenBank/DDBJ databases">
        <title>Brevibacillus brevis strain 47, complete genome.</title>
        <authorList>
            <person name="Hosoyama A."/>
            <person name="Yamada R."/>
            <person name="Hongo Y."/>
            <person name="Terui Y."/>
            <person name="Ankai A."/>
            <person name="Masuyama W."/>
            <person name="Sekiguchi M."/>
            <person name="Takeda T."/>
            <person name="Asano K."/>
            <person name="Ohji S."/>
            <person name="Ichikawa N."/>
            <person name="Narita S."/>
            <person name="Aoki N."/>
            <person name="Miura H."/>
            <person name="Matsushita S."/>
            <person name="Sekigawa T."/>
            <person name="Yamagata H."/>
            <person name="Yoshikawa H."/>
            <person name="Udaka S."/>
            <person name="Tanikawa S."/>
            <person name="Fujita N."/>
        </authorList>
    </citation>
    <scope>NUCLEOTIDE SEQUENCE [LARGE SCALE GENOMIC DNA]</scope>
    <source>
        <strain evidence="4">47 / JCM 6285 / NBRC 100599</strain>
    </source>
</reference>
<dbReference type="STRING" id="358681.BBR47_04550"/>
<evidence type="ECO:0000313" key="3">
    <source>
        <dbReference type="EMBL" id="BAH41432.1"/>
    </source>
</evidence>
<dbReference type="PANTHER" id="PTHR45267">
    <property type="match status" value="1"/>
</dbReference>
<dbReference type="EMBL" id="AP008955">
    <property type="protein sequence ID" value="BAH41432.1"/>
    <property type="molecule type" value="Genomic_DNA"/>
</dbReference>
<dbReference type="SUPFAM" id="SSF51735">
    <property type="entry name" value="NAD(P)-binding Rossmann-fold domains"/>
    <property type="match status" value="1"/>
</dbReference>
<dbReference type="InterPro" id="IPR053241">
    <property type="entry name" value="NADPH_pterin_aldehyde_rdct"/>
</dbReference>
<protein>
    <submittedName>
        <fullName evidence="3">Putative oxidoreductase</fullName>
    </submittedName>
</protein>
<dbReference type="InterPro" id="IPR036291">
    <property type="entry name" value="NAD(P)-bd_dom_sf"/>
</dbReference>
<dbReference type="CDD" id="cd05233">
    <property type="entry name" value="SDR_c"/>
    <property type="match status" value="1"/>
</dbReference>
<sequence>MNKLVVITGVTRGLGREMVERFHEAGWTVAGCGRSEKEVQGLREQFGEQHHFSVVDVSVMEQVEKWAEEVRAEVGVPDLLINNASIINRNSPVIGLEANEFSRVMDINVNGVFYVIRAFLPFMVQRANGGVVVNISSYWGRYGEAFLSPYCASKFAIEGLTQSLAAELPEGMAAVTLDPGGSIDTAMLRSCSPEDVDSAPNPVEWSRVAVPYIIGLGPQDNGKSLTCPPVRKRTN</sequence>
<dbReference type="KEGG" id="bbe:BBR47_04550"/>
<comment type="similarity">
    <text evidence="1 2">Belongs to the short-chain dehydrogenases/reductases (SDR) family.</text>
</comment>
<dbReference type="AlphaFoldDB" id="C0ZJY1"/>
<dbReference type="InterPro" id="IPR020904">
    <property type="entry name" value="Sc_DH/Rdtase_CS"/>
</dbReference>
<dbReference type="Pfam" id="PF00106">
    <property type="entry name" value="adh_short"/>
    <property type="match status" value="1"/>
</dbReference>
<dbReference type="HOGENOM" id="CLU_010194_2_10_9"/>
<organism evidence="3 4">
    <name type="scientific">Brevibacillus brevis (strain 47 / JCM 6285 / NBRC 100599)</name>
    <dbReference type="NCBI Taxonomy" id="358681"/>
    <lineage>
        <taxon>Bacteria</taxon>
        <taxon>Bacillati</taxon>
        <taxon>Bacillota</taxon>
        <taxon>Bacilli</taxon>
        <taxon>Bacillales</taxon>
        <taxon>Paenibacillaceae</taxon>
        <taxon>Brevibacillus</taxon>
    </lineage>
</organism>
<dbReference type="PRINTS" id="PR00081">
    <property type="entry name" value="GDHRDH"/>
</dbReference>
<dbReference type="PROSITE" id="PS00061">
    <property type="entry name" value="ADH_SHORT"/>
    <property type="match status" value="1"/>
</dbReference>
<gene>
    <name evidence="3" type="ordered locus">BBR47_04550</name>
</gene>
<dbReference type="RefSeq" id="WP_012684202.1">
    <property type="nucleotide sequence ID" value="NC_012491.1"/>
</dbReference>
<dbReference type="InterPro" id="IPR002347">
    <property type="entry name" value="SDR_fam"/>
</dbReference>
<proteinExistence type="inferred from homology"/>
<keyword evidence="4" id="KW-1185">Reference proteome</keyword>
<dbReference type="PANTHER" id="PTHR45267:SF2">
    <property type="entry name" value="NADPH-DEPENDENT PTERIN ALDEHYDE REDUCTASE"/>
    <property type="match status" value="1"/>
</dbReference>
<dbReference type="eggNOG" id="COG1028">
    <property type="taxonomic scope" value="Bacteria"/>
</dbReference>
<accession>C0ZJY1</accession>
<evidence type="ECO:0000256" key="1">
    <source>
        <dbReference type="ARBA" id="ARBA00006484"/>
    </source>
</evidence>
<dbReference type="PRINTS" id="PR00080">
    <property type="entry name" value="SDRFAMILY"/>
</dbReference>
<dbReference type="Gene3D" id="3.40.50.720">
    <property type="entry name" value="NAD(P)-binding Rossmann-like Domain"/>
    <property type="match status" value="1"/>
</dbReference>
<dbReference type="Proteomes" id="UP000001877">
    <property type="component" value="Chromosome"/>
</dbReference>
<evidence type="ECO:0000313" key="4">
    <source>
        <dbReference type="Proteomes" id="UP000001877"/>
    </source>
</evidence>
<evidence type="ECO:0000256" key="2">
    <source>
        <dbReference type="RuleBase" id="RU000363"/>
    </source>
</evidence>
<name>C0ZJY1_BREBN</name>